<sequence length="279" mass="30326">MNVGFIGIGSMGSLLIDAFIGSGALDPTQITASNRTYAKAEAMALRYPGLRAVRENSEAAAGSDIVFLCIKPHEYKTIIHELRNVIQPHQIIVSITSPVMLAQLEDWLPCKIAKVIPSITNYVCCGATLCMYGQRMAQRDRERLNSLLAHISEPLHIDERHTRIVSDLSSCGPAFMAFVLQKFIDAAVEETGIEREEAQAIASTMLAGTGHLLTEGGMTPEQLQARVSVPGGITAQALDLLNREMNGVFNAVIRTTHAKYRDDLAKVSISLYGEEVNGS</sequence>
<comment type="catalytic activity">
    <reaction evidence="2">
        <text>L-proline + NADP(+) = (S)-1-pyrroline-5-carboxylate + NADPH + 2 H(+)</text>
        <dbReference type="Rhea" id="RHEA:14109"/>
        <dbReference type="ChEBI" id="CHEBI:15378"/>
        <dbReference type="ChEBI" id="CHEBI:17388"/>
        <dbReference type="ChEBI" id="CHEBI:57783"/>
        <dbReference type="ChEBI" id="CHEBI:58349"/>
        <dbReference type="ChEBI" id="CHEBI:60039"/>
        <dbReference type="EC" id="1.5.1.2"/>
    </reaction>
</comment>
<reference evidence="5 6" key="1">
    <citation type="submission" date="2024-09" db="EMBL/GenBank/DDBJ databases">
        <authorList>
            <person name="Sun Q."/>
            <person name="Mori K."/>
        </authorList>
    </citation>
    <scope>NUCLEOTIDE SEQUENCE [LARGE SCALE GENOMIC DNA]</scope>
    <source>
        <strain evidence="5 6">CCM 4839</strain>
    </source>
</reference>
<name>A0ABV6JLT5_9BACL</name>
<dbReference type="SUPFAM" id="SSF48179">
    <property type="entry name" value="6-phosphogluconate dehydrogenase C-terminal domain-like"/>
    <property type="match status" value="1"/>
</dbReference>
<dbReference type="Pfam" id="PF14748">
    <property type="entry name" value="P5CR_dimer"/>
    <property type="match status" value="1"/>
</dbReference>
<organism evidence="5 6">
    <name type="scientific">Paenibacillus mendelii</name>
    <dbReference type="NCBI Taxonomy" id="206163"/>
    <lineage>
        <taxon>Bacteria</taxon>
        <taxon>Bacillati</taxon>
        <taxon>Bacillota</taxon>
        <taxon>Bacilli</taxon>
        <taxon>Bacillales</taxon>
        <taxon>Paenibacillaceae</taxon>
        <taxon>Paenibacillus</taxon>
    </lineage>
</organism>
<evidence type="ECO:0000259" key="4">
    <source>
        <dbReference type="Pfam" id="PF14748"/>
    </source>
</evidence>
<comment type="catalytic activity">
    <reaction evidence="2">
        <text>L-proline + NAD(+) = (S)-1-pyrroline-5-carboxylate + NADH + 2 H(+)</text>
        <dbReference type="Rhea" id="RHEA:14105"/>
        <dbReference type="ChEBI" id="CHEBI:15378"/>
        <dbReference type="ChEBI" id="CHEBI:17388"/>
        <dbReference type="ChEBI" id="CHEBI:57540"/>
        <dbReference type="ChEBI" id="CHEBI:57945"/>
        <dbReference type="ChEBI" id="CHEBI:60039"/>
        <dbReference type="EC" id="1.5.1.2"/>
    </reaction>
</comment>
<dbReference type="PROSITE" id="PS00521">
    <property type="entry name" value="P5CR"/>
    <property type="match status" value="1"/>
</dbReference>
<evidence type="ECO:0000256" key="2">
    <source>
        <dbReference type="HAMAP-Rule" id="MF_01925"/>
    </source>
</evidence>
<evidence type="ECO:0000256" key="1">
    <source>
        <dbReference type="ARBA" id="ARBA00005525"/>
    </source>
</evidence>
<accession>A0ABV6JLT5</accession>
<dbReference type="Proteomes" id="UP001589818">
    <property type="component" value="Unassembled WGS sequence"/>
</dbReference>
<comment type="caution">
    <text evidence="5">The sequence shown here is derived from an EMBL/GenBank/DDBJ whole genome shotgun (WGS) entry which is preliminary data.</text>
</comment>
<dbReference type="InterPro" id="IPR000304">
    <property type="entry name" value="Pyrroline-COOH_reductase"/>
</dbReference>
<comment type="subcellular location">
    <subcellularLocation>
        <location evidence="2">Cytoplasm</location>
    </subcellularLocation>
</comment>
<dbReference type="EC" id="1.5.1.2" evidence="2"/>
<evidence type="ECO:0000313" key="5">
    <source>
        <dbReference type="EMBL" id="MFC0395503.1"/>
    </source>
</evidence>
<dbReference type="NCBIfam" id="NF005814">
    <property type="entry name" value="PRK07680.1"/>
    <property type="match status" value="1"/>
</dbReference>
<comment type="function">
    <text evidence="2">Catalyzes the reduction of 1-pyrroline-5-carboxylate (PCA) to L-proline.</text>
</comment>
<dbReference type="InterPro" id="IPR053790">
    <property type="entry name" value="P5CR-like_CS"/>
</dbReference>
<dbReference type="EMBL" id="JBHLVF010000041">
    <property type="protein sequence ID" value="MFC0395503.1"/>
    <property type="molecule type" value="Genomic_DNA"/>
</dbReference>
<dbReference type="InterPro" id="IPR036291">
    <property type="entry name" value="NAD(P)-bd_dom_sf"/>
</dbReference>
<dbReference type="PANTHER" id="PTHR11645:SF51">
    <property type="entry name" value="COME OPERON PROTEIN 4"/>
    <property type="match status" value="1"/>
</dbReference>
<dbReference type="InterPro" id="IPR008927">
    <property type="entry name" value="6-PGluconate_DH-like_C_sf"/>
</dbReference>
<keyword evidence="6" id="KW-1185">Reference proteome</keyword>
<dbReference type="PANTHER" id="PTHR11645">
    <property type="entry name" value="PYRROLINE-5-CARBOXYLATE REDUCTASE"/>
    <property type="match status" value="1"/>
</dbReference>
<feature type="domain" description="Pyrroline-5-carboxylate reductase catalytic N-terminal" evidence="3">
    <location>
        <begin position="3"/>
        <end position="97"/>
    </location>
</feature>
<feature type="domain" description="Pyrroline-5-carboxylate reductase dimerisation" evidence="4">
    <location>
        <begin position="159"/>
        <end position="261"/>
    </location>
</feature>
<dbReference type="Pfam" id="PF03807">
    <property type="entry name" value="F420_oxidored"/>
    <property type="match status" value="1"/>
</dbReference>
<dbReference type="RefSeq" id="WP_204816597.1">
    <property type="nucleotide sequence ID" value="NZ_JANHOF010000001.1"/>
</dbReference>
<gene>
    <name evidence="5" type="primary">comER</name>
    <name evidence="2" type="synonym">proC</name>
    <name evidence="5" type="ORF">ACFFJ8_29560</name>
</gene>
<evidence type="ECO:0000313" key="6">
    <source>
        <dbReference type="Proteomes" id="UP001589818"/>
    </source>
</evidence>
<dbReference type="InterPro" id="IPR029036">
    <property type="entry name" value="P5CR_dimer"/>
</dbReference>
<protein>
    <recommendedName>
        <fullName evidence="2">Pyrroline-5-carboxylate reductase</fullName>
        <shortName evidence="2">P5C reductase</shortName>
        <shortName evidence="2">P5CR</shortName>
        <ecNumber evidence="2">1.5.1.2</ecNumber>
    </recommendedName>
    <alternativeName>
        <fullName evidence="2">PCA reductase</fullName>
    </alternativeName>
</protein>
<dbReference type="SUPFAM" id="SSF51735">
    <property type="entry name" value="NAD(P)-binding Rossmann-fold domains"/>
    <property type="match status" value="1"/>
</dbReference>
<dbReference type="Gene3D" id="1.10.3730.10">
    <property type="entry name" value="ProC C-terminal domain-like"/>
    <property type="match status" value="1"/>
</dbReference>
<keyword evidence="2" id="KW-0963">Cytoplasm</keyword>
<evidence type="ECO:0000259" key="3">
    <source>
        <dbReference type="Pfam" id="PF03807"/>
    </source>
</evidence>
<keyword evidence="2" id="KW-0028">Amino-acid biosynthesis</keyword>
<dbReference type="Gene3D" id="3.40.50.720">
    <property type="entry name" value="NAD(P)-binding Rossmann-like Domain"/>
    <property type="match status" value="1"/>
</dbReference>
<comment type="similarity">
    <text evidence="1 2">Belongs to the pyrroline-5-carboxylate reductase family.</text>
</comment>
<dbReference type="HAMAP" id="MF_01925">
    <property type="entry name" value="P5C_reductase"/>
    <property type="match status" value="1"/>
</dbReference>
<proteinExistence type="inferred from homology"/>
<keyword evidence="2" id="KW-0560">Oxidoreductase</keyword>
<comment type="pathway">
    <text evidence="2">Amino-acid biosynthesis; L-proline biosynthesis; L-proline from L-glutamate 5-semialdehyde: step 1/1.</text>
</comment>
<dbReference type="InterPro" id="IPR028939">
    <property type="entry name" value="P5C_Rdtase_cat_N"/>
</dbReference>
<keyword evidence="2" id="KW-0521">NADP</keyword>
<keyword evidence="2" id="KW-0641">Proline biosynthesis</keyword>
<dbReference type="PIRSF" id="PIRSF000193">
    <property type="entry name" value="Pyrrol-5-carb_rd"/>
    <property type="match status" value="1"/>
</dbReference>